<dbReference type="PANTHER" id="PTHR31604:SF28">
    <property type="entry name" value="PROTEIN SHI RELATED SEQUENCE 6"/>
    <property type="match status" value="1"/>
</dbReference>
<feature type="compositionally biased region" description="Low complexity" evidence="11">
    <location>
        <begin position="251"/>
        <end position="270"/>
    </location>
</feature>
<dbReference type="PANTHER" id="PTHR31604">
    <property type="entry name" value="PROTEIN LATERAL ROOT PRIMORDIUM 1"/>
    <property type="match status" value="1"/>
</dbReference>
<keyword evidence="10" id="KW-0927">Auxin signaling pathway</keyword>
<accession>A0A660KSU3</accession>
<dbReference type="GO" id="GO:0003700">
    <property type="term" value="F:DNA-binding transcription factor activity"/>
    <property type="evidence" value="ECO:0007669"/>
    <property type="project" value="InterPro"/>
</dbReference>
<keyword evidence="9" id="KW-0539">Nucleus</keyword>
<dbReference type="Proteomes" id="UP000327013">
    <property type="component" value="Chromosome 4"/>
</dbReference>
<dbReference type="Pfam" id="PF05142">
    <property type="entry name" value="DUF702"/>
    <property type="match status" value="1"/>
</dbReference>
<evidence type="ECO:0000256" key="10">
    <source>
        <dbReference type="ARBA" id="ARBA00023294"/>
    </source>
</evidence>
<evidence type="ECO:0000256" key="1">
    <source>
        <dbReference type="ARBA" id="ARBA00004123"/>
    </source>
</evidence>
<evidence type="ECO:0000256" key="11">
    <source>
        <dbReference type="SAM" id="MobiDB-lite"/>
    </source>
</evidence>
<organism evidence="12 13">
    <name type="scientific">Carpinus fangiana</name>
    <dbReference type="NCBI Taxonomy" id="176857"/>
    <lineage>
        <taxon>Eukaryota</taxon>
        <taxon>Viridiplantae</taxon>
        <taxon>Streptophyta</taxon>
        <taxon>Embryophyta</taxon>
        <taxon>Tracheophyta</taxon>
        <taxon>Spermatophyta</taxon>
        <taxon>Magnoliopsida</taxon>
        <taxon>eudicotyledons</taxon>
        <taxon>Gunneridae</taxon>
        <taxon>Pentapetalae</taxon>
        <taxon>rosids</taxon>
        <taxon>fabids</taxon>
        <taxon>Fagales</taxon>
        <taxon>Betulaceae</taxon>
        <taxon>Carpinus</taxon>
    </lineage>
</organism>
<name>A0A660KSU3_9ROSI</name>
<dbReference type="GO" id="GO:0009734">
    <property type="term" value="P:auxin-activated signaling pathway"/>
    <property type="evidence" value="ECO:0007669"/>
    <property type="project" value="UniProtKB-KW"/>
</dbReference>
<dbReference type="GO" id="GO:0005634">
    <property type="term" value="C:nucleus"/>
    <property type="evidence" value="ECO:0007669"/>
    <property type="project" value="UniProtKB-SubCell"/>
</dbReference>
<evidence type="ECO:0000256" key="7">
    <source>
        <dbReference type="ARBA" id="ARBA00023125"/>
    </source>
</evidence>
<dbReference type="NCBIfam" id="TIGR01624">
    <property type="entry name" value="LRP1_Cterm"/>
    <property type="match status" value="1"/>
</dbReference>
<keyword evidence="5" id="KW-0862">Zinc</keyword>
<dbReference type="GO" id="GO:0003677">
    <property type="term" value="F:DNA binding"/>
    <property type="evidence" value="ECO:0007669"/>
    <property type="project" value="UniProtKB-KW"/>
</dbReference>
<keyword evidence="7" id="KW-0238">DNA-binding</keyword>
<feature type="compositionally biased region" description="Gly residues" evidence="11">
    <location>
        <begin position="135"/>
        <end position="145"/>
    </location>
</feature>
<evidence type="ECO:0000256" key="2">
    <source>
        <dbReference type="ARBA" id="ARBA00006911"/>
    </source>
</evidence>
<gene>
    <name evidence="12" type="ORF">FH972_010919</name>
</gene>
<dbReference type="InterPro" id="IPR006511">
    <property type="entry name" value="SHI_C"/>
</dbReference>
<sequence length="270" mass="28520">MGMLGLRDLFLIAPTPSMHQQNQPISSDHRPNIPLPSSATLGVGLGIFPLLTATPCITPSNNSVENNGGSEKMVDSSGSGMRACRDCGNRAKKDCSHRRCRTCCKSRGYDCSTHVRSTWVPASRRRDRKMVVVGSGSGGGDGSSGSSGVKRSRIVASPPPPTTASHASTSRSADISSGHQDASFKKSLPGQVRAPAVFRCHRVTAIGNGEAEFVYQATVSISGHVFKGFLYDQGVDEKNAFPCISQQHLDSSSSGRNRESSSSPIVVPSS</sequence>
<dbReference type="GO" id="GO:0009851">
    <property type="term" value="P:auxin biosynthetic process"/>
    <property type="evidence" value="ECO:0007669"/>
    <property type="project" value="UniProtKB-KW"/>
</dbReference>
<evidence type="ECO:0000256" key="8">
    <source>
        <dbReference type="ARBA" id="ARBA00023159"/>
    </source>
</evidence>
<evidence type="ECO:0000313" key="13">
    <source>
        <dbReference type="Proteomes" id="UP000327013"/>
    </source>
</evidence>
<feature type="compositionally biased region" description="Low complexity" evidence="11">
    <location>
        <begin position="163"/>
        <end position="173"/>
    </location>
</feature>
<feature type="region of interest" description="Disordered" evidence="11">
    <location>
        <begin position="126"/>
        <end position="188"/>
    </location>
</feature>
<dbReference type="AlphaFoldDB" id="A0A660KSU3"/>
<dbReference type="NCBIfam" id="TIGR01623">
    <property type="entry name" value="put_zinc_LRP1"/>
    <property type="match status" value="1"/>
</dbReference>
<protein>
    <submittedName>
        <fullName evidence="12">Uncharacterized protein</fullName>
    </submittedName>
</protein>
<dbReference type="GO" id="GO:0045893">
    <property type="term" value="P:positive regulation of DNA-templated transcription"/>
    <property type="evidence" value="ECO:0007669"/>
    <property type="project" value="TreeGrafter"/>
</dbReference>
<reference evidence="12 13" key="1">
    <citation type="submission" date="2019-06" db="EMBL/GenBank/DDBJ databases">
        <title>A chromosomal-level reference genome of Carpinus fangiana (Coryloideae, Betulaceae).</title>
        <authorList>
            <person name="Yang X."/>
            <person name="Wang Z."/>
            <person name="Zhang L."/>
            <person name="Hao G."/>
            <person name="Liu J."/>
            <person name="Yang Y."/>
        </authorList>
    </citation>
    <scope>NUCLEOTIDE SEQUENCE [LARGE SCALE GENOMIC DNA]</scope>
    <source>
        <strain evidence="12">Cfa_2016G</strain>
        <tissue evidence="12">Leaf</tissue>
    </source>
</reference>
<evidence type="ECO:0000256" key="5">
    <source>
        <dbReference type="ARBA" id="ARBA00022833"/>
    </source>
</evidence>
<evidence type="ECO:0000256" key="9">
    <source>
        <dbReference type="ARBA" id="ARBA00023242"/>
    </source>
</evidence>
<dbReference type="InterPro" id="IPR007818">
    <property type="entry name" value="SHI"/>
</dbReference>
<dbReference type="EMBL" id="CM017324">
    <property type="protein sequence ID" value="KAE8038405.1"/>
    <property type="molecule type" value="Genomic_DNA"/>
</dbReference>
<keyword evidence="6" id="KW-0073">Auxin biosynthesis</keyword>
<dbReference type="OrthoDB" id="1913243at2759"/>
<evidence type="ECO:0000256" key="6">
    <source>
        <dbReference type="ARBA" id="ARBA00023070"/>
    </source>
</evidence>
<evidence type="ECO:0000256" key="4">
    <source>
        <dbReference type="ARBA" id="ARBA00022723"/>
    </source>
</evidence>
<keyword evidence="3" id="KW-0217">Developmental protein</keyword>
<comment type="similarity">
    <text evidence="2">Belongs to the SHI protein family.</text>
</comment>
<dbReference type="InterPro" id="IPR006510">
    <property type="entry name" value="Znf_LRP1"/>
</dbReference>
<evidence type="ECO:0000256" key="3">
    <source>
        <dbReference type="ARBA" id="ARBA00022473"/>
    </source>
</evidence>
<keyword evidence="8" id="KW-0010">Activator</keyword>
<proteinExistence type="inferred from homology"/>
<dbReference type="GO" id="GO:0046872">
    <property type="term" value="F:metal ion binding"/>
    <property type="evidence" value="ECO:0007669"/>
    <property type="project" value="UniProtKB-KW"/>
</dbReference>
<keyword evidence="4" id="KW-0479">Metal-binding</keyword>
<comment type="subcellular location">
    <subcellularLocation>
        <location evidence="1">Nucleus</location>
    </subcellularLocation>
</comment>
<feature type="region of interest" description="Disordered" evidence="11">
    <location>
        <begin position="247"/>
        <end position="270"/>
    </location>
</feature>
<keyword evidence="13" id="KW-1185">Reference proteome</keyword>
<dbReference type="EMBL" id="CM017324">
    <property type="protein sequence ID" value="KAE8038404.1"/>
    <property type="molecule type" value="Genomic_DNA"/>
</dbReference>
<evidence type="ECO:0000313" key="12">
    <source>
        <dbReference type="EMBL" id="KAE8038405.1"/>
    </source>
</evidence>